<gene>
    <name evidence="2" type="ORF">CLV84_3297</name>
</gene>
<dbReference type="AlphaFoldDB" id="A0A2S6I5K8"/>
<feature type="transmembrane region" description="Helical" evidence="1">
    <location>
        <begin position="133"/>
        <end position="155"/>
    </location>
</feature>
<dbReference type="EMBL" id="PTJC01000006">
    <property type="protein sequence ID" value="PPK86371.1"/>
    <property type="molecule type" value="Genomic_DNA"/>
</dbReference>
<name>A0A2S6I5K8_9BACT</name>
<feature type="transmembrane region" description="Helical" evidence="1">
    <location>
        <begin position="13"/>
        <end position="41"/>
    </location>
</feature>
<accession>A0A2S6I5K8</accession>
<keyword evidence="1" id="KW-1133">Transmembrane helix</keyword>
<evidence type="ECO:0000256" key="1">
    <source>
        <dbReference type="SAM" id="Phobius"/>
    </source>
</evidence>
<evidence type="ECO:0000313" key="2">
    <source>
        <dbReference type="EMBL" id="PPK86371.1"/>
    </source>
</evidence>
<evidence type="ECO:0000313" key="3">
    <source>
        <dbReference type="Proteomes" id="UP000237662"/>
    </source>
</evidence>
<dbReference type="OrthoDB" id="627992at2"/>
<feature type="transmembrane region" description="Helical" evidence="1">
    <location>
        <begin position="338"/>
        <end position="364"/>
    </location>
</feature>
<keyword evidence="1" id="KW-0812">Transmembrane</keyword>
<organism evidence="2 3">
    <name type="scientific">Neolewinella xylanilytica</name>
    <dbReference type="NCBI Taxonomy" id="1514080"/>
    <lineage>
        <taxon>Bacteria</taxon>
        <taxon>Pseudomonadati</taxon>
        <taxon>Bacteroidota</taxon>
        <taxon>Saprospiria</taxon>
        <taxon>Saprospirales</taxon>
        <taxon>Lewinellaceae</taxon>
        <taxon>Neolewinella</taxon>
    </lineage>
</organism>
<feature type="transmembrane region" description="Helical" evidence="1">
    <location>
        <begin position="95"/>
        <end position="112"/>
    </location>
</feature>
<dbReference type="RefSeq" id="WP_104420809.1">
    <property type="nucleotide sequence ID" value="NZ_PTJC01000006.1"/>
</dbReference>
<sequence>MRNVKYPIALGTVFAYLFFPLSAGLNVFVFDAIALLTLFASRPELTRRPAVRWAVFLLLASAVSVVIVHAPASLVAHHLSFLLLIGFVQERELRFIWYGLLLGVFSLLAGPTRFLRQLHGRYAHRLASTNRWVWVRPGLTALAVSLPFFLLYSIGNSDFFRGLEWLLGWLDGVHRFDEPLRFAVLFVVGLCGTIPLILAGANFDLAYDDTVDPDTLSRSRGGNNHPFSPLALRVEYRRAVMVFLTLNALLWVVNLTDLRYIWLSATELPASTLSEYVHAGTNSLMASILLAMVVVLYFFRRNLNFYPNARTLRALTYCWLAQNAFLALSVGMRNWHYIHAYGLAIGRVHVGVALCLVLVGIFSLSRKVRQRRSLHYLLQVNGLAAWLFLVGYGAVNWSGVITRVNLRQPTHRIDWTYLVDDLDRDNYFLLRQEQERLPTRLAGKLERYGYPAQDWRSWNYADWRNTIWGAGAREQ</sequence>
<feature type="transmembrane region" description="Helical" evidence="1">
    <location>
        <begin position="239"/>
        <end position="256"/>
    </location>
</feature>
<feature type="transmembrane region" description="Helical" evidence="1">
    <location>
        <begin position="311"/>
        <end position="332"/>
    </location>
</feature>
<feature type="transmembrane region" description="Helical" evidence="1">
    <location>
        <begin position="276"/>
        <end position="299"/>
    </location>
</feature>
<reference evidence="2 3" key="1">
    <citation type="submission" date="2018-02" db="EMBL/GenBank/DDBJ databases">
        <title>Genomic Encyclopedia of Archaeal and Bacterial Type Strains, Phase II (KMG-II): from individual species to whole genera.</title>
        <authorList>
            <person name="Goeker M."/>
        </authorList>
    </citation>
    <scope>NUCLEOTIDE SEQUENCE [LARGE SCALE GENOMIC DNA]</scope>
    <source>
        <strain evidence="2 3">DSM 29526</strain>
    </source>
</reference>
<feature type="transmembrane region" description="Helical" evidence="1">
    <location>
        <begin position="180"/>
        <end position="199"/>
    </location>
</feature>
<protein>
    <submittedName>
        <fullName evidence="2">Uncharacterized protein DUF4173</fullName>
    </submittedName>
</protein>
<dbReference type="Proteomes" id="UP000237662">
    <property type="component" value="Unassembled WGS sequence"/>
</dbReference>
<dbReference type="InterPro" id="IPR025291">
    <property type="entry name" value="DUF4153"/>
</dbReference>
<comment type="caution">
    <text evidence="2">The sequence shown here is derived from an EMBL/GenBank/DDBJ whole genome shotgun (WGS) entry which is preliminary data.</text>
</comment>
<dbReference type="Pfam" id="PF13687">
    <property type="entry name" value="DUF4153"/>
    <property type="match status" value="1"/>
</dbReference>
<keyword evidence="3" id="KW-1185">Reference proteome</keyword>
<feature type="transmembrane region" description="Helical" evidence="1">
    <location>
        <begin position="53"/>
        <end position="75"/>
    </location>
</feature>
<feature type="transmembrane region" description="Helical" evidence="1">
    <location>
        <begin position="376"/>
        <end position="395"/>
    </location>
</feature>
<keyword evidence="1" id="KW-0472">Membrane</keyword>
<proteinExistence type="predicted"/>